<feature type="chain" id="PRO_5008903480" evidence="2">
    <location>
        <begin position="28"/>
        <end position="105"/>
    </location>
</feature>
<evidence type="ECO:0000313" key="4">
    <source>
        <dbReference type="Proteomes" id="UP000094527"/>
    </source>
</evidence>
<evidence type="ECO:0000256" key="1">
    <source>
        <dbReference type="SAM" id="Phobius"/>
    </source>
</evidence>
<keyword evidence="4" id="KW-1185">Reference proteome</keyword>
<protein>
    <submittedName>
        <fullName evidence="3">Izumo sperm-egg fusion protein 3</fullName>
    </submittedName>
</protein>
<dbReference type="AlphaFoldDB" id="A0A1D2M550"/>
<evidence type="ECO:0000256" key="2">
    <source>
        <dbReference type="SAM" id="SignalP"/>
    </source>
</evidence>
<dbReference type="EMBL" id="LJIJ01004216">
    <property type="protein sequence ID" value="ODM88031.1"/>
    <property type="molecule type" value="Genomic_DNA"/>
</dbReference>
<feature type="signal peptide" evidence="2">
    <location>
        <begin position="1"/>
        <end position="27"/>
    </location>
</feature>
<keyword evidence="2" id="KW-0732">Signal</keyword>
<organism evidence="3 4">
    <name type="scientific">Orchesella cincta</name>
    <name type="common">Springtail</name>
    <name type="synonym">Podura cincta</name>
    <dbReference type="NCBI Taxonomy" id="48709"/>
    <lineage>
        <taxon>Eukaryota</taxon>
        <taxon>Metazoa</taxon>
        <taxon>Ecdysozoa</taxon>
        <taxon>Arthropoda</taxon>
        <taxon>Hexapoda</taxon>
        <taxon>Collembola</taxon>
        <taxon>Entomobryomorpha</taxon>
        <taxon>Entomobryoidea</taxon>
        <taxon>Orchesellidae</taxon>
        <taxon>Orchesellinae</taxon>
        <taxon>Orchesella</taxon>
    </lineage>
</organism>
<keyword evidence="1" id="KW-1133">Transmembrane helix</keyword>
<proteinExistence type="predicted"/>
<sequence>MNAKNMLKFSRTLFGALLMTSAVLVDGFPSKCHLEDESKKCETRELSLGLILLCTFVVSLVLLVLFCCCFARRSKAKVPLESQLDHNNYNPASDQLFNINNIRSY</sequence>
<keyword evidence="1" id="KW-0812">Transmembrane</keyword>
<accession>A0A1D2M550</accession>
<evidence type="ECO:0000313" key="3">
    <source>
        <dbReference type="EMBL" id="ODM88031.1"/>
    </source>
</evidence>
<gene>
    <name evidence="3" type="ORF">Ocin01_18652</name>
</gene>
<name>A0A1D2M550_ORCCI</name>
<comment type="caution">
    <text evidence="3">The sequence shown here is derived from an EMBL/GenBank/DDBJ whole genome shotgun (WGS) entry which is preliminary data.</text>
</comment>
<feature type="transmembrane region" description="Helical" evidence="1">
    <location>
        <begin position="50"/>
        <end position="71"/>
    </location>
</feature>
<dbReference type="Proteomes" id="UP000094527">
    <property type="component" value="Unassembled WGS sequence"/>
</dbReference>
<reference evidence="3 4" key="1">
    <citation type="journal article" date="2016" name="Genome Biol. Evol.">
        <title>Gene Family Evolution Reflects Adaptation to Soil Environmental Stressors in the Genome of the Collembolan Orchesella cincta.</title>
        <authorList>
            <person name="Faddeeva-Vakhrusheva A."/>
            <person name="Derks M.F."/>
            <person name="Anvar S.Y."/>
            <person name="Agamennone V."/>
            <person name="Suring W."/>
            <person name="Smit S."/>
            <person name="van Straalen N.M."/>
            <person name="Roelofs D."/>
        </authorList>
    </citation>
    <scope>NUCLEOTIDE SEQUENCE [LARGE SCALE GENOMIC DNA]</scope>
    <source>
        <tissue evidence="3">Mixed pool</tissue>
    </source>
</reference>
<keyword evidence="1" id="KW-0472">Membrane</keyword>